<dbReference type="PANTHER" id="PTHR24223:SF399">
    <property type="entry name" value="ABC TRANSPORTER ATNG"/>
    <property type="match status" value="1"/>
</dbReference>
<proteinExistence type="predicted"/>
<evidence type="ECO:0000256" key="8">
    <source>
        <dbReference type="SAM" id="MobiDB-lite"/>
    </source>
</evidence>
<feature type="domain" description="ABC transporter" evidence="10">
    <location>
        <begin position="1084"/>
        <end position="1320"/>
    </location>
</feature>
<feature type="transmembrane region" description="Helical" evidence="9">
    <location>
        <begin position="74"/>
        <end position="94"/>
    </location>
</feature>
<feature type="transmembrane region" description="Helical" evidence="9">
    <location>
        <begin position="100"/>
        <end position="122"/>
    </location>
</feature>
<dbReference type="PANTHER" id="PTHR24223">
    <property type="entry name" value="ATP-BINDING CASSETTE SUB-FAMILY C"/>
    <property type="match status" value="1"/>
</dbReference>
<dbReference type="InterPro" id="IPR003593">
    <property type="entry name" value="AAA+_ATPase"/>
</dbReference>
<dbReference type="Pfam" id="PF24357">
    <property type="entry name" value="TMD0_ABC"/>
    <property type="match status" value="1"/>
</dbReference>
<evidence type="ECO:0000256" key="2">
    <source>
        <dbReference type="ARBA" id="ARBA00022448"/>
    </source>
</evidence>
<dbReference type="SMART" id="SM00382">
    <property type="entry name" value="AAA"/>
    <property type="match status" value="2"/>
</dbReference>
<dbReference type="SUPFAM" id="SSF52540">
    <property type="entry name" value="P-loop containing nucleoside triphosphate hydrolases"/>
    <property type="match status" value="2"/>
</dbReference>
<feature type="region of interest" description="Disordered" evidence="8">
    <location>
        <begin position="509"/>
        <end position="550"/>
    </location>
</feature>
<feature type="transmembrane region" description="Helical" evidence="9">
    <location>
        <begin position="205"/>
        <end position="226"/>
    </location>
</feature>
<dbReference type="SUPFAM" id="SSF90123">
    <property type="entry name" value="ABC transporter transmembrane region"/>
    <property type="match status" value="2"/>
</dbReference>
<feature type="transmembrane region" description="Helical" evidence="9">
    <location>
        <begin position="40"/>
        <end position="62"/>
    </location>
</feature>
<keyword evidence="3 9" id="KW-0812">Transmembrane</keyword>
<evidence type="ECO:0000256" key="7">
    <source>
        <dbReference type="ARBA" id="ARBA00023136"/>
    </source>
</evidence>
<dbReference type="Gene3D" id="3.40.50.300">
    <property type="entry name" value="P-loop containing nucleotide triphosphate hydrolases"/>
    <property type="match status" value="2"/>
</dbReference>
<dbReference type="Proteomes" id="UP001465668">
    <property type="component" value="Unassembled WGS sequence"/>
</dbReference>
<dbReference type="InterPro" id="IPR011527">
    <property type="entry name" value="ABC1_TM_dom"/>
</dbReference>
<keyword evidence="5" id="KW-0067">ATP-binding</keyword>
<comment type="subcellular location">
    <subcellularLocation>
        <location evidence="1">Membrane</location>
        <topology evidence="1">Multi-pass membrane protein</topology>
    </subcellularLocation>
</comment>
<feature type="domain" description="ABC transporter" evidence="10">
    <location>
        <begin position="523"/>
        <end position="763"/>
    </location>
</feature>
<accession>A0ABR2Y2Z8</accession>
<keyword evidence="7 9" id="KW-0472">Membrane</keyword>
<dbReference type="PROSITE" id="PS50893">
    <property type="entry name" value="ABC_TRANSPORTER_2"/>
    <property type="match status" value="2"/>
</dbReference>
<dbReference type="InterPro" id="IPR017871">
    <property type="entry name" value="ABC_transporter-like_CS"/>
</dbReference>
<evidence type="ECO:0000313" key="13">
    <source>
        <dbReference type="Proteomes" id="UP001465668"/>
    </source>
</evidence>
<feature type="transmembrane region" description="Helical" evidence="9">
    <location>
        <begin position="158"/>
        <end position="178"/>
    </location>
</feature>
<keyword evidence="4" id="KW-0547">Nucleotide-binding</keyword>
<feature type="compositionally biased region" description="Low complexity" evidence="8">
    <location>
        <begin position="509"/>
        <end position="521"/>
    </location>
</feature>
<reference evidence="12 13" key="1">
    <citation type="submission" date="2024-02" db="EMBL/GenBank/DDBJ databases">
        <title>First draft genome assembly of two strains of Seiridium cardinale.</title>
        <authorList>
            <person name="Emiliani G."/>
            <person name="Scali E."/>
        </authorList>
    </citation>
    <scope>NUCLEOTIDE SEQUENCE [LARGE SCALE GENOMIC DNA]</scope>
    <source>
        <strain evidence="12 13">BM-138-000479</strain>
    </source>
</reference>
<dbReference type="CDD" id="cd03244">
    <property type="entry name" value="ABCC_MRP_domain2"/>
    <property type="match status" value="1"/>
</dbReference>
<evidence type="ECO:0000256" key="6">
    <source>
        <dbReference type="ARBA" id="ARBA00022989"/>
    </source>
</evidence>
<dbReference type="InterPro" id="IPR044726">
    <property type="entry name" value="ABCC_6TM_D2"/>
</dbReference>
<dbReference type="PROSITE" id="PS50929">
    <property type="entry name" value="ABC_TM1F"/>
    <property type="match status" value="1"/>
</dbReference>
<dbReference type="CDD" id="cd18580">
    <property type="entry name" value="ABC_6TM_ABCC_D2"/>
    <property type="match status" value="1"/>
</dbReference>
<name>A0ABR2Y2Z8_9PEZI</name>
<evidence type="ECO:0000256" key="9">
    <source>
        <dbReference type="SAM" id="Phobius"/>
    </source>
</evidence>
<organism evidence="12 13">
    <name type="scientific">Seiridium cardinale</name>
    <dbReference type="NCBI Taxonomy" id="138064"/>
    <lineage>
        <taxon>Eukaryota</taxon>
        <taxon>Fungi</taxon>
        <taxon>Dikarya</taxon>
        <taxon>Ascomycota</taxon>
        <taxon>Pezizomycotina</taxon>
        <taxon>Sordariomycetes</taxon>
        <taxon>Xylariomycetidae</taxon>
        <taxon>Amphisphaeriales</taxon>
        <taxon>Sporocadaceae</taxon>
        <taxon>Seiridium</taxon>
    </lineage>
</organism>
<feature type="transmembrane region" description="Helical" evidence="9">
    <location>
        <begin position="134"/>
        <end position="152"/>
    </location>
</feature>
<feature type="transmembrane region" description="Helical" evidence="9">
    <location>
        <begin position="310"/>
        <end position="333"/>
    </location>
</feature>
<keyword evidence="2" id="KW-0813">Transport</keyword>
<evidence type="ECO:0000259" key="11">
    <source>
        <dbReference type="PROSITE" id="PS50929"/>
    </source>
</evidence>
<dbReference type="InterPro" id="IPR050173">
    <property type="entry name" value="ABC_transporter_C-like"/>
</dbReference>
<feature type="domain" description="ABC transmembrane type-1" evidence="11">
    <location>
        <begin position="943"/>
        <end position="1046"/>
    </location>
</feature>
<keyword evidence="13" id="KW-1185">Reference proteome</keyword>
<comment type="caution">
    <text evidence="12">The sequence shown here is derived from an EMBL/GenBank/DDBJ whole genome shotgun (WGS) entry which is preliminary data.</text>
</comment>
<gene>
    <name evidence="12" type="ORF">SCAR479_02570</name>
</gene>
<evidence type="ECO:0000256" key="3">
    <source>
        <dbReference type="ARBA" id="ARBA00022692"/>
    </source>
</evidence>
<feature type="transmembrane region" description="Helical" evidence="9">
    <location>
        <begin position="978"/>
        <end position="1011"/>
    </location>
</feature>
<dbReference type="InterPro" id="IPR003439">
    <property type="entry name" value="ABC_transporter-like_ATP-bd"/>
</dbReference>
<dbReference type="EMBL" id="JARVKM010000006">
    <property type="protein sequence ID" value="KAK9780455.1"/>
    <property type="molecule type" value="Genomic_DNA"/>
</dbReference>
<dbReference type="InterPro" id="IPR027417">
    <property type="entry name" value="P-loop_NTPase"/>
</dbReference>
<dbReference type="Gene3D" id="1.20.1560.10">
    <property type="entry name" value="ABC transporter type 1, transmembrane domain"/>
    <property type="match status" value="3"/>
</dbReference>
<feature type="transmembrane region" description="Helical" evidence="9">
    <location>
        <begin position="862"/>
        <end position="881"/>
    </location>
</feature>
<dbReference type="InterPro" id="IPR056227">
    <property type="entry name" value="TMD0_ABC"/>
</dbReference>
<feature type="transmembrane region" description="Helical" evidence="9">
    <location>
        <begin position="809"/>
        <end position="842"/>
    </location>
</feature>
<keyword evidence="6 9" id="KW-1133">Transmembrane helix</keyword>
<dbReference type="PROSITE" id="PS00211">
    <property type="entry name" value="ABC_TRANSPORTER_1"/>
    <property type="match status" value="2"/>
</dbReference>
<evidence type="ECO:0000256" key="4">
    <source>
        <dbReference type="ARBA" id="ARBA00022741"/>
    </source>
</evidence>
<dbReference type="InterPro" id="IPR036640">
    <property type="entry name" value="ABC1_TM_sf"/>
</dbReference>
<evidence type="ECO:0000259" key="10">
    <source>
        <dbReference type="PROSITE" id="PS50893"/>
    </source>
</evidence>
<sequence length="1326" mass="146125">MSLFDNYSNLCRDGTFGPTVPQIAECRGGFDFTVTFEESILSIGPACLLFAILPWRLVALWGRTCKTKRSWLHGVKLIGFTVLGVLQAVLLAFFSKTQASYRAILIASATLQLCTSILLAVLSHLEHRNAVRPSFLISAFLFLTSILDAARARTQSLIAGQHVVASLLIAIVVVKLLLVSIETKEKTRILLPEYSGTSSELRSSLFSRAFFIWLIPILSVGFKGVISSDDLPAVNERLSSEALTTRVESRWRGGVSKGNHALMFDVFLSFPKEFSIVLISNFIQVGLQISQPSLTQELVTFLESTEPMNVGYGLLGGFFCVSFSNALLVPWCFHYSSRLMIMARGALVSMIYSKLLQSSDNDADRATAFTLMTADVEKIVDTWWRLLDPWSRLLRPDPCYTMLFAHVVRSPEPPSPISKRFPNVPPIAAYAPPSLGPLVTFGAYSIMRMVSNQSNFSVATAVTCLSILNLITSSSMQLLLAIPMGAQAVGSFARIQSFLQHSKTTVLRTTATSSSDDTSTSVTREKSVERDPKAPVQHAREPQTRDVTEKEPVAVANLSFTPNSLIAITGSIGCGKSTLLKRLLTVDEDQELCLFSSKDIAYCSQTPWIHEGTIRDNIIGQSDLDSPWYQSVIRACELDADIGRMPEGDAAAVGSGGSKLSGGQRQRIAIARALYSRKERMIFDDVTSALDSRTLSAVVENVFGRNGILRSKGMSVVLATHAVQILQLVDEVLLMDKDGKIIDSGTYEQLAERHQYFVQRQVLESSDSPAEVETPVQGNELEVSLGEYQTQLQTQVDDLRRRKGDWRSYGFYLGSMGWLNFSIFVMGALFYVVFTAIFGVWLTWWAEDTAGSHGLGYWLGLYATWAILIILGLFFTPIFFFTKLASKASKVLHTELLATAMRAPMSVISSTEDIGSLVNSSPRMSRKYRHRGSSRPIYGYSLSLFLDTIHGITTIHAFQWGPAYIQKSFSLLDSSQKPYYLLFCVQRWLILVLALIVMGIEVVVIGLGIALRSQVSPGLVGLAIVQLSTLAKGLSELVMQWTEMETSLGAVSRTYRFTHETPREDHLGERAAALPEEWPSAGGITFENVSATYNPHTQPNPNLALNNITFSVKPGETVGICGRTGSGKSSLMAALLRLLPCHQGRILIDGLVVSTMDPEMIRSKLNCVTQEPFLLDGKIRENLTPWGDQASDEEMTRALEQVDLWSKVVSLGGLDALLADSSLSHGQRQLFCLARALLRKSSILVLDEPTGHIDPATDATIQRIIREGFPGRTIIMIAHRLESLVEFDTVMVLDSGRLIEIGPPRSLLNDPSSSFSALYRAVENEH</sequence>
<protein>
    <submittedName>
        <fullName evidence="12">Multidrug resistance-associated protein</fullName>
    </submittedName>
</protein>
<evidence type="ECO:0000313" key="12">
    <source>
        <dbReference type="EMBL" id="KAK9780455.1"/>
    </source>
</evidence>
<evidence type="ECO:0000256" key="5">
    <source>
        <dbReference type="ARBA" id="ARBA00022840"/>
    </source>
</evidence>
<evidence type="ECO:0000256" key="1">
    <source>
        <dbReference type="ARBA" id="ARBA00004141"/>
    </source>
</evidence>
<feature type="compositionally biased region" description="Basic and acidic residues" evidence="8">
    <location>
        <begin position="523"/>
        <end position="550"/>
    </location>
</feature>
<dbReference type="Pfam" id="PF00005">
    <property type="entry name" value="ABC_tran"/>
    <property type="match status" value="2"/>
</dbReference>